<evidence type="ECO:0000313" key="16">
    <source>
        <dbReference type="Proteomes" id="UP001210925"/>
    </source>
</evidence>
<dbReference type="InterPro" id="IPR000608">
    <property type="entry name" value="UBC"/>
</dbReference>
<evidence type="ECO:0000313" key="15">
    <source>
        <dbReference type="EMBL" id="KAJ3259849.1"/>
    </source>
</evidence>
<dbReference type="InterPro" id="IPR050113">
    <property type="entry name" value="Ub_conjugating_enzyme"/>
</dbReference>
<dbReference type="PANTHER" id="PTHR24067">
    <property type="entry name" value="UBIQUITIN-CONJUGATING ENZYME E2"/>
    <property type="match status" value="1"/>
</dbReference>
<keyword evidence="7" id="KW-0256">Endoplasmic reticulum</keyword>
<dbReference type="SMART" id="SM00212">
    <property type="entry name" value="UBCc"/>
    <property type="match status" value="1"/>
</dbReference>
<dbReference type="CDD" id="cd23799">
    <property type="entry name" value="UBCc_UBE2J"/>
    <property type="match status" value="1"/>
</dbReference>
<keyword evidence="5" id="KW-0547">Nucleotide-binding</keyword>
<evidence type="ECO:0000256" key="5">
    <source>
        <dbReference type="ARBA" id="ARBA00022741"/>
    </source>
</evidence>
<evidence type="ECO:0000256" key="11">
    <source>
        <dbReference type="ARBA" id="ARBA00039885"/>
    </source>
</evidence>
<keyword evidence="4 13" id="KW-0812">Transmembrane</keyword>
<dbReference type="SUPFAM" id="SSF54495">
    <property type="entry name" value="UBC-like"/>
    <property type="match status" value="1"/>
</dbReference>
<feature type="domain" description="UBC core" evidence="14">
    <location>
        <begin position="5"/>
        <end position="162"/>
    </location>
</feature>
<reference evidence="15" key="1">
    <citation type="submission" date="2020-05" db="EMBL/GenBank/DDBJ databases">
        <title>Phylogenomic resolution of chytrid fungi.</title>
        <authorList>
            <person name="Stajich J.E."/>
            <person name="Amses K."/>
            <person name="Simmons R."/>
            <person name="Seto K."/>
            <person name="Myers J."/>
            <person name="Bonds A."/>
            <person name="Quandt C.A."/>
            <person name="Barry K."/>
            <person name="Liu P."/>
            <person name="Grigoriev I."/>
            <person name="Longcore J.E."/>
            <person name="James T.Y."/>
        </authorList>
    </citation>
    <scope>NUCLEOTIDE SEQUENCE</scope>
    <source>
        <strain evidence="15">PLAUS21</strain>
    </source>
</reference>
<dbReference type="Gene3D" id="3.10.110.10">
    <property type="entry name" value="Ubiquitin Conjugating Enzyme"/>
    <property type="match status" value="1"/>
</dbReference>
<dbReference type="PROSITE" id="PS50127">
    <property type="entry name" value="UBC_2"/>
    <property type="match status" value="1"/>
</dbReference>
<dbReference type="GO" id="GO:0061631">
    <property type="term" value="F:ubiquitin conjugating enzyme activity"/>
    <property type="evidence" value="ECO:0007669"/>
    <property type="project" value="UniProtKB-EC"/>
</dbReference>
<dbReference type="EC" id="2.3.2.23" evidence="2"/>
<dbReference type="FunFam" id="3.10.110.10:FF:000023">
    <property type="entry name" value="Ubiquitin-conjugating enzyme E2 J2"/>
    <property type="match status" value="1"/>
</dbReference>
<evidence type="ECO:0000256" key="9">
    <source>
        <dbReference type="ARBA" id="ARBA00022989"/>
    </source>
</evidence>
<dbReference type="GO" id="GO:0005524">
    <property type="term" value="F:ATP binding"/>
    <property type="evidence" value="ECO:0007669"/>
    <property type="project" value="UniProtKB-KW"/>
</dbReference>
<name>A0AAD5UJF9_9FUNG</name>
<evidence type="ECO:0000256" key="13">
    <source>
        <dbReference type="SAM" id="Phobius"/>
    </source>
</evidence>
<dbReference type="EMBL" id="JADGKB010000015">
    <property type="protein sequence ID" value="KAJ3259849.1"/>
    <property type="molecule type" value="Genomic_DNA"/>
</dbReference>
<accession>A0AAD5UJF9</accession>
<sequence length="218" mass="25071">MASKQAHKRLTKEYLLITKNPPPYIIAKPLESDILEWHYIITGPKDTPYEGGEFHGKVIFPADYPFKPPAIKMLTPNGRFRTDFRLCLSMSDYHPGSWNPAWSVATILTGLLSFMLEDTETTGSIKTSDEDKRIFAKQSKAWNRRQERFRAIFPDLADIEAENPPAETVLTLRKKPIPQPKKEPEQNVVKSVNYKLWFSVLFSGIFVYLVLLKLSTRL</sequence>
<keyword evidence="16" id="KW-1185">Reference proteome</keyword>
<dbReference type="GO" id="GO:0005789">
    <property type="term" value="C:endoplasmic reticulum membrane"/>
    <property type="evidence" value="ECO:0007669"/>
    <property type="project" value="UniProtKB-SubCell"/>
</dbReference>
<keyword evidence="8" id="KW-0067">ATP-binding</keyword>
<protein>
    <recommendedName>
        <fullName evidence="11">Ubiquitin-conjugating enzyme E2 6</fullName>
        <ecNumber evidence="2">2.3.2.23</ecNumber>
    </recommendedName>
    <alternativeName>
        <fullName evidence="12">E2 ubiquitin-conjugating enzyme 6</fullName>
    </alternativeName>
</protein>
<evidence type="ECO:0000259" key="14">
    <source>
        <dbReference type="PROSITE" id="PS50127"/>
    </source>
</evidence>
<keyword evidence="9 13" id="KW-1133">Transmembrane helix</keyword>
<keyword evidence="10 13" id="KW-0472">Membrane</keyword>
<evidence type="ECO:0000256" key="10">
    <source>
        <dbReference type="ARBA" id="ARBA00023136"/>
    </source>
</evidence>
<evidence type="ECO:0000256" key="7">
    <source>
        <dbReference type="ARBA" id="ARBA00022824"/>
    </source>
</evidence>
<evidence type="ECO:0000256" key="6">
    <source>
        <dbReference type="ARBA" id="ARBA00022786"/>
    </source>
</evidence>
<keyword evidence="6" id="KW-0833">Ubl conjugation pathway</keyword>
<evidence type="ECO:0000256" key="3">
    <source>
        <dbReference type="ARBA" id="ARBA00022679"/>
    </source>
</evidence>
<gene>
    <name evidence="15" type="primary">UBC6</name>
    <name evidence="15" type="ORF">HK103_001740</name>
</gene>
<comment type="caution">
    <text evidence="15">The sequence shown here is derived from an EMBL/GenBank/DDBJ whole genome shotgun (WGS) entry which is preliminary data.</text>
</comment>
<evidence type="ECO:0000256" key="1">
    <source>
        <dbReference type="ARBA" id="ARBA00004586"/>
    </source>
</evidence>
<keyword evidence="3" id="KW-0808">Transferase</keyword>
<evidence type="ECO:0000256" key="2">
    <source>
        <dbReference type="ARBA" id="ARBA00012486"/>
    </source>
</evidence>
<dbReference type="AlphaFoldDB" id="A0AAD5UJF9"/>
<evidence type="ECO:0000256" key="12">
    <source>
        <dbReference type="ARBA" id="ARBA00042181"/>
    </source>
</evidence>
<evidence type="ECO:0000256" key="8">
    <source>
        <dbReference type="ARBA" id="ARBA00022840"/>
    </source>
</evidence>
<dbReference type="InterPro" id="IPR016135">
    <property type="entry name" value="UBQ-conjugating_enzyme/RWD"/>
</dbReference>
<organism evidence="15 16">
    <name type="scientific">Boothiomyces macroporosus</name>
    <dbReference type="NCBI Taxonomy" id="261099"/>
    <lineage>
        <taxon>Eukaryota</taxon>
        <taxon>Fungi</taxon>
        <taxon>Fungi incertae sedis</taxon>
        <taxon>Chytridiomycota</taxon>
        <taxon>Chytridiomycota incertae sedis</taxon>
        <taxon>Chytridiomycetes</taxon>
        <taxon>Rhizophydiales</taxon>
        <taxon>Terramycetaceae</taxon>
        <taxon>Boothiomyces</taxon>
    </lineage>
</organism>
<comment type="subcellular location">
    <subcellularLocation>
        <location evidence="1">Endoplasmic reticulum membrane</location>
    </subcellularLocation>
</comment>
<dbReference type="Proteomes" id="UP001210925">
    <property type="component" value="Unassembled WGS sequence"/>
</dbReference>
<proteinExistence type="predicted"/>
<dbReference type="Pfam" id="PF00179">
    <property type="entry name" value="UQ_con"/>
    <property type="match status" value="1"/>
</dbReference>
<evidence type="ECO:0000256" key="4">
    <source>
        <dbReference type="ARBA" id="ARBA00022692"/>
    </source>
</evidence>
<feature type="transmembrane region" description="Helical" evidence="13">
    <location>
        <begin position="196"/>
        <end position="214"/>
    </location>
</feature>